<reference evidence="2" key="1">
    <citation type="journal article" date="2013" name="Science">
        <title>The Amborella genome and the evolution of flowering plants.</title>
        <authorList>
            <consortium name="Amborella Genome Project"/>
        </authorList>
    </citation>
    <scope>NUCLEOTIDE SEQUENCE [LARGE SCALE GENOMIC DNA]</scope>
</reference>
<evidence type="ECO:0000313" key="2">
    <source>
        <dbReference type="Proteomes" id="UP000017836"/>
    </source>
</evidence>
<dbReference type="AlphaFoldDB" id="W1NYT1"/>
<keyword evidence="2" id="KW-1185">Reference proteome</keyword>
<gene>
    <name evidence="1" type="ORF">AMTR_s00103p00023940</name>
</gene>
<dbReference type="Gramene" id="ERN00803">
    <property type="protein sequence ID" value="ERN00803"/>
    <property type="gene ID" value="AMTR_s00103p00023940"/>
</dbReference>
<accession>W1NYT1</accession>
<sequence>MRHRVHDLLTAMVTAEGPVDYNPHGESNAVRLVQTYMRIREKLRIKIAGAPLLETQSKMPPTYKMWWIHYEEAVGREGGRVAKVAPLHGGLCILIP</sequence>
<dbReference type="EMBL" id="KI394805">
    <property type="protein sequence ID" value="ERN00803.1"/>
    <property type="molecule type" value="Genomic_DNA"/>
</dbReference>
<protein>
    <submittedName>
        <fullName evidence="1">Uncharacterized protein</fullName>
    </submittedName>
</protein>
<organism evidence="1 2">
    <name type="scientific">Amborella trichopoda</name>
    <dbReference type="NCBI Taxonomy" id="13333"/>
    <lineage>
        <taxon>Eukaryota</taxon>
        <taxon>Viridiplantae</taxon>
        <taxon>Streptophyta</taxon>
        <taxon>Embryophyta</taxon>
        <taxon>Tracheophyta</taxon>
        <taxon>Spermatophyta</taxon>
        <taxon>Magnoliopsida</taxon>
        <taxon>Amborellales</taxon>
        <taxon>Amborellaceae</taxon>
        <taxon>Amborella</taxon>
    </lineage>
</organism>
<evidence type="ECO:0000313" key="1">
    <source>
        <dbReference type="EMBL" id="ERN00803.1"/>
    </source>
</evidence>
<dbReference type="Proteomes" id="UP000017836">
    <property type="component" value="Unassembled WGS sequence"/>
</dbReference>
<dbReference type="HOGENOM" id="CLU_2362551_0_0_1"/>
<proteinExistence type="predicted"/>
<name>W1NYT1_AMBTC</name>